<feature type="coiled-coil region" evidence="9">
    <location>
        <begin position="91"/>
        <end position="137"/>
    </location>
</feature>
<dbReference type="PANTHER" id="PTHR46538">
    <property type="entry name" value="PROTEIN KINASE DOMAIN-CONTAINING PROTEIN"/>
    <property type="match status" value="1"/>
</dbReference>
<dbReference type="Proteomes" id="UP000518266">
    <property type="component" value="Unassembled WGS sequence"/>
</dbReference>
<dbReference type="InterPro" id="IPR051585">
    <property type="entry name" value="STE20_Ser/Thr_Kinases"/>
</dbReference>
<evidence type="ECO:0000256" key="6">
    <source>
        <dbReference type="ARBA" id="ARBA00022777"/>
    </source>
</evidence>
<proteinExistence type="inferred from homology"/>
<evidence type="ECO:0000313" key="10">
    <source>
        <dbReference type="EMBL" id="KAF3841098.1"/>
    </source>
</evidence>
<evidence type="ECO:0000256" key="7">
    <source>
        <dbReference type="ARBA" id="ARBA00047899"/>
    </source>
</evidence>
<dbReference type="AlphaFoldDB" id="A0A7J5XYC2"/>
<evidence type="ECO:0000256" key="1">
    <source>
        <dbReference type="ARBA" id="ARBA00008874"/>
    </source>
</evidence>
<keyword evidence="4" id="KW-0597">Phosphoprotein</keyword>
<evidence type="ECO:0000256" key="3">
    <source>
        <dbReference type="ARBA" id="ARBA00022527"/>
    </source>
</evidence>
<organism evidence="10 11">
    <name type="scientific">Dissostichus mawsoni</name>
    <name type="common">Antarctic cod</name>
    <dbReference type="NCBI Taxonomy" id="36200"/>
    <lineage>
        <taxon>Eukaryota</taxon>
        <taxon>Metazoa</taxon>
        <taxon>Chordata</taxon>
        <taxon>Craniata</taxon>
        <taxon>Vertebrata</taxon>
        <taxon>Euteleostomi</taxon>
        <taxon>Actinopterygii</taxon>
        <taxon>Neopterygii</taxon>
        <taxon>Teleostei</taxon>
        <taxon>Neoteleostei</taxon>
        <taxon>Acanthomorphata</taxon>
        <taxon>Eupercaria</taxon>
        <taxon>Perciformes</taxon>
        <taxon>Notothenioidei</taxon>
        <taxon>Nototheniidae</taxon>
        <taxon>Dissostichus</taxon>
    </lineage>
</organism>
<evidence type="ECO:0000256" key="4">
    <source>
        <dbReference type="ARBA" id="ARBA00022553"/>
    </source>
</evidence>
<evidence type="ECO:0000256" key="2">
    <source>
        <dbReference type="ARBA" id="ARBA00012513"/>
    </source>
</evidence>
<keyword evidence="5" id="KW-0808">Transferase</keyword>
<dbReference type="GO" id="GO:0004674">
    <property type="term" value="F:protein serine/threonine kinase activity"/>
    <property type="evidence" value="ECO:0007669"/>
    <property type="project" value="UniProtKB-KW"/>
</dbReference>
<dbReference type="Pfam" id="PF12474">
    <property type="entry name" value="PKK"/>
    <property type="match status" value="1"/>
</dbReference>
<dbReference type="EMBL" id="JAAKFY010000020">
    <property type="protein sequence ID" value="KAF3841098.1"/>
    <property type="molecule type" value="Genomic_DNA"/>
</dbReference>
<dbReference type="PANTHER" id="PTHR46538:SF2">
    <property type="entry name" value="NON-SPECIFIC SERINE_THREONINE PROTEIN KINASE"/>
    <property type="match status" value="1"/>
</dbReference>
<comment type="caution">
    <text evidence="10">The sequence shown here is derived from an EMBL/GenBank/DDBJ whole genome shotgun (WGS) entry which is preliminary data.</text>
</comment>
<comment type="similarity">
    <text evidence="1">Belongs to the protein kinase superfamily. STE Ser/Thr protein kinase family. STE20 subfamily.</text>
</comment>
<keyword evidence="9" id="KW-0175">Coiled coil</keyword>
<accession>A0A7J5XYC2</accession>
<protein>
    <recommendedName>
        <fullName evidence="2">non-specific serine/threonine protein kinase</fullName>
        <ecNumber evidence="2">2.7.11.1</ecNumber>
    </recommendedName>
</protein>
<comment type="catalytic activity">
    <reaction evidence="7">
        <text>L-threonyl-[protein] + ATP = O-phospho-L-threonyl-[protein] + ADP + H(+)</text>
        <dbReference type="Rhea" id="RHEA:46608"/>
        <dbReference type="Rhea" id="RHEA-COMP:11060"/>
        <dbReference type="Rhea" id="RHEA-COMP:11605"/>
        <dbReference type="ChEBI" id="CHEBI:15378"/>
        <dbReference type="ChEBI" id="CHEBI:30013"/>
        <dbReference type="ChEBI" id="CHEBI:30616"/>
        <dbReference type="ChEBI" id="CHEBI:61977"/>
        <dbReference type="ChEBI" id="CHEBI:456216"/>
        <dbReference type="EC" id="2.7.11.1"/>
    </reaction>
</comment>
<comment type="catalytic activity">
    <reaction evidence="8">
        <text>L-seryl-[protein] + ATP = O-phospho-L-seryl-[protein] + ADP + H(+)</text>
        <dbReference type="Rhea" id="RHEA:17989"/>
        <dbReference type="Rhea" id="RHEA-COMP:9863"/>
        <dbReference type="Rhea" id="RHEA-COMP:11604"/>
        <dbReference type="ChEBI" id="CHEBI:15378"/>
        <dbReference type="ChEBI" id="CHEBI:29999"/>
        <dbReference type="ChEBI" id="CHEBI:30616"/>
        <dbReference type="ChEBI" id="CHEBI:83421"/>
        <dbReference type="ChEBI" id="CHEBI:456216"/>
        <dbReference type="EC" id="2.7.11.1"/>
    </reaction>
</comment>
<evidence type="ECO:0000313" key="11">
    <source>
        <dbReference type="Proteomes" id="UP000518266"/>
    </source>
</evidence>
<reference evidence="10 11" key="1">
    <citation type="submission" date="2020-03" db="EMBL/GenBank/DDBJ databases">
        <title>Dissostichus mawsoni Genome sequencing and assembly.</title>
        <authorList>
            <person name="Park H."/>
        </authorList>
    </citation>
    <scope>NUCLEOTIDE SEQUENCE [LARGE SCALE GENOMIC DNA]</scope>
    <source>
        <strain evidence="10">DM0001</strain>
        <tissue evidence="10">Muscle</tissue>
    </source>
</reference>
<evidence type="ECO:0000256" key="9">
    <source>
        <dbReference type="SAM" id="Coils"/>
    </source>
</evidence>
<dbReference type="InterPro" id="IPR022165">
    <property type="entry name" value="PKK"/>
</dbReference>
<evidence type="ECO:0000256" key="8">
    <source>
        <dbReference type="ARBA" id="ARBA00048679"/>
    </source>
</evidence>
<keyword evidence="11" id="KW-1185">Reference proteome</keyword>
<dbReference type="EC" id="2.7.11.1" evidence="2"/>
<keyword evidence="3" id="KW-0723">Serine/threonine-protein kinase</keyword>
<keyword evidence="6" id="KW-0418">Kinase</keyword>
<dbReference type="OrthoDB" id="8923645at2759"/>
<evidence type="ECO:0000256" key="5">
    <source>
        <dbReference type="ARBA" id="ARBA00022679"/>
    </source>
</evidence>
<name>A0A7J5XYC2_DISMA</name>
<gene>
    <name evidence="10" type="ORF">F7725_006960</name>
</gene>
<sequence>MEEKNLYERHQLLKQQLKDQYFLQRHQLLKKHEKEQEQMQCYNQRMIEILKARQQQEKSRMPKIQRGEAKTRMAMFKKKRLNQQQKHENQMREMIGQCESNIRELQQLQNEKCHLLIENETQRLKQLDEQHNQLMKDWRDQLKPRKKVHVFSVTML</sequence>